<dbReference type="RefSeq" id="WP_126761018.1">
    <property type="nucleotide sequence ID" value="NZ_JBHLTZ010000004.1"/>
</dbReference>
<protein>
    <submittedName>
        <fullName evidence="2">Uncharacterized protein</fullName>
    </submittedName>
</protein>
<proteinExistence type="predicted"/>
<keyword evidence="1" id="KW-0175">Coiled coil</keyword>
<gene>
    <name evidence="2" type="ORF">CWI69_00810</name>
</gene>
<evidence type="ECO:0000256" key="1">
    <source>
        <dbReference type="SAM" id="Coils"/>
    </source>
</evidence>
<evidence type="ECO:0000313" key="3">
    <source>
        <dbReference type="Proteomes" id="UP000287198"/>
    </source>
</evidence>
<dbReference type="Proteomes" id="UP000287198">
    <property type="component" value="Unassembled WGS sequence"/>
</dbReference>
<reference evidence="3" key="1">
    <citation type="journal article" date="2018" name="Front. Microbiol.">
        <title>Genome-Based Analysis Reveals the Taxonomy and Diversity of the Family Idiomarinaceae.</title>
        <authorList>
            <person name="Liu Y."/>
            <person name="Lai Q."/>
            <person name="Shao Z."/>
        </authorList>
    </citation>
    <scope>NUCLEOTIDE SEQUENCE [LARGE SCALE GENOMIC DNA]</scope>
    <source>
        <strain evidence="3">BH195</strain>
    </source>
</reference>
<feature type="coiled-coil region" evidence="1">
    <location>
        <begin position="24"/>
        <end position="51"/>
    </location>
</feature>
<dbReference type="AlphaFoldDB" id="A0A432XZ81"/>
<organism evidence="2 3">
    <name type="scientific">Pseudidiomarina halophila</name>
    <dbReference type="NCBI Taxonomy" id="1449799"/>
    <lineage>
        <taxon>Bacteria</taxon>
        <taxon>Pseudomonadati</taxon>
        <taxon>Pseudomonadota</taxon>
        <taxon>Gammaproteobacteria</taxon>
        <taxon>Alteromonadales</taxon>
        <taxon>Idiomarinaceae</taxon>
        <taxon>Pseudidiomarina</taxon>
    </lineage>
</organism>
<dbReference type="EMBL" id="PIPW01000001">
    <property type="protein sequence ID" value="RUO54007.1"/>
    <property type="molecule type" value="Genomic_DNA"/>
</dbReference>
<comment type="caution">
    <text evidence="2">The sequence shown here is derived from an EMBL/GenBank/DDBJ whole genome shotgun (WGS) entry which is preliminary data.</text>
</comment>
<keyword evidence="3" id="KW-1185">Reference proteome</keyword>
<evidence type="ECO:0000313" key="2">
    <source>
        <dbReference type="EMBL" id="RUO54007.1"/>
    </source>
</evidence>
<name>A0A432XZ81_9GAMM</name>
<accession>A0A432XZ81</accession>
<sequence length="60" mass="6742">MDAPAIKQLIHQKQLAKTTWLYSLERATAMIQQFDSEITALEAQLALKLNESASAPDNRK</sequence>